<comment type="caution">
    <text evidence="2">The sequence shown here is derived from an EMBL/GenBank/DDBJ whole genome shotgun (WGS) entry which is preliminary data.</text>
</comment>
<evidence type="ECO:0000259" key="1">
    <source>
        <dbReference type="Pfam" id="PF13480"/>
    </source>
</evidence>
<keyword evidence="2" id="KW-0808">Transferase</keyword>
<evidence type="ECO:0000313" key="3">
    <source>
        <dbReference type="Proteomes" id="UP000323142"/>
    </source>
</evidence>
<proteinExistence type="predicted"/>
<dbReference type="RefSeq" id="WP_149820497.1">
    <property type="nucleotide sequence ID" value="NZ_VUOA01000034.1"/>
</dbReference>
<protein>
    <submittedName>
        <fullName evidence="2">GNAT family N-acetyltransferase</fullName>
    </submittedName>
</protein>
<dbReference type="EMBL" id="VUOA01000034">
    <property type="protein sequence ID" value="KAA2235605.1"/>
    <property type="molecule type" value="Genomic_DNA"/>
</dbReference>
<dbReference type="Pfam" id="PF13480">
    <property type="entry name" value="Acetyltransf_6"/>
    <property type="match status" value="1"/>
</dbReference>
<evidence type="ECO:0000313" key="2">
    <source>
        <dbReference type="EMBL" id="KAA2235605.1"/>
    </source>
</evidence>
<reference evidence="2 3" key="2">
    <citation type="submission" date="2019-09" db="EMBL/GenBank/DDBJ databases">
        <authorList>
            <person name="Jin C."/>
        </authorList>
    </citation>
    <scope>NUCLEOTIDE SEQUENCE [LARGE SCALE GENOMIC DNA]</scope>
    <source>
        <strain evidence="2 3">BN140002</strain>
    </source>
</reference>
<organism evidence="2 3">
    <name type="scientific">Salinarimonas soli</name>
    <dbReference type="NCBI Taxonomy" id="1638099"/>
    <lineage>
        <taxon>Bacteria</taxon>
        <taxon>Pseudomonadati</taxon>
        <taxon>Pseudomonadota</taxon>
        <taxon>Alphaproteobacteria</taxon>
        <taxon>Hyphomicrobiales</taxon>
        <taxon>Salinarimonadaceae</taxon>
        <taxon>Salinarimonas</taxon>
    </lineage>
</organism>
<dbReference type="SUPFAM" id="SSF55729">
    <property type="entry name" value="Acyl-CoA N-acyltransferases (Nat)"/>
    <property type="match status" value="1"/>
</dbReference>
<dbReference type="AlphaFoldDB" id="A0A5B2VAH8"/>
<sequence>MDLGYAGGPVTDAGRVARPALDLMVAQDGALIEGWWKAFEGEAAGSAYQRFDWADAYLGTLGQVEGAAPRIVVGRDAGGATAFILPLVLCHRGPLRLALPVGGAHANYHAALWRRGAPLGDPRALLAAIGRLVGADAVALAAMPRSWNGEPNPLVPAGAPAAASNAYRLDLSGSGEDVLKRVLSREARKKLRQKEARLAELGPVELRQAATPEEVEAVLATFFAHKAERRRTIGLPNPFEDAPARAFLRRACLAGLDRGAPAVELYSLCAGERIVATFAGAADETRLSGMVLSFDAGDSEIARRSPGDLLVARLVAEQCRRGRKVLDLGVGEARYKSTFCDGVDEIADVLVPVTPLGHAYGLAAAARRLAKRSVKRTPWAWSLVTRLRRGTAAGRD</sequence>
<keyword evidence="3" id="KW-1185">Reference proteome</keyword>
<dbReference type="Proteomes" id="UP000323142">
    <property type="component" value="Unassembled WGS sequence"/>
</dbReference>
<dbReference type="InterPro" id="IPR016181">
    <property type="entry name" value="Acyl_CoA_acyltransferase"/>
</dbReference>
<accession>A0A5B2VAH8</accession>
<name>A0A5B2VAH8_9HYPH</name>
<gene>
    <name evidence="2" type="ORF">F0L46_19085</name>
</gene>
<dbReference type="OrthoDB" id="8193702at2"/>
<reference evidence="2 3" key="1">
    <citation type="submission" date="2019-09" db="EMBL/GenBank/DDBJ databases">
        <title>Salinarimonas rosea gen. nov., sp. nov., a new member of the a-2 subgroup of the Proteobacteria.</title>
        <authorList>
            <person name="Liu J."/>
        </authorList>
    </citation>
    <scope>NUCLEOTIDE SEQUENCE [LARGE SCALE GENOMIC DNA]</scope>
    <source>
        <strain evidence="2 3">BN140002</strain>
    </source>
</reference>
<feature type="domain" description="BioF2-like acetyltransferase" evidence="1">
    <location>
        <begin position="186"/>
        <end position="337"/>
    </location>
</feature>
<dbReference type="GO" id="GO:0016740">
    <property type="term" value="F:transferase activity"/>
    <property type="evidence" value="ECO:0007669"/>
    <property type="project" value="UniProtKB-KW"/>
</dbReference>
<dbReference type="InterPro" id="IPR038740">
    <property type="entry name" value="BioF2-like_GNAT_dom"/>
</dbReference>